<reference evidence="11 12" key="1">
    <citation type="submission" date="2019-06" db="EMBL/GenBank/DDBJ databases">
        <title>Sequencing the genomes of 1000 actinobacteria strains.</title>
        <authorList>
            <person name="Klenk H.-P."/>
        </authorList>
    </citation>
    <scope>NUCLEOTIDE SEQUENCE [LARGE SCALE GENOMIC DNA]</scope>
    <source>
        <strain evidence="11 12">DSM 105492</strain>
    </source>
</reference>
<dbReference type="InterPro" id="IPR029044">
    <property type="entry name" value="Nucleotide-diphossugar_trans"/>
</dbReference>
<keyword evidence="4 11" id="KW-0808">Transferase</keyword>
<organism evidence="11 12">
    <name type="scientific">Microbacterium kyungheense</name>
    <dbReference type="NCBI Taxonomy" id="1263636"/>
    <lineage>
        <taxon>Bacteria</taxon>
        <taxon>Bacillati</taxon>
        <taxon>Actinomycetota</taxon>
        <taxon>Actinomycetes</taxon>
        <taxon>Micrococcales</taxon>
        <taxon>Microbacteriaceae</taxon>
        <taxon>Microbacterium</taxon>
    </lineage>
</organism>
<evidence type="ECO:0000313" key="12">
    <source>
        <dbReference type="Proteomes" id="UP000320235"/>
    </source>
</evidence>
<dbReference type="GO" id="GO:0006506">
    <property type="term" value="P:GPI anchor biosynthetic process"/>
    <property type="evidence" value="ECO:0007669"/>
    <property type="project" value="TreeGrafter"/>
</dbReference>
<comment type="similarity">
    <text evidence="2">Belongs to the glycosyltransferase 2 family.</text>
</comment>
<dbReference type="Proteomes" id="UP000320235">
    <property type="component" value="Unassembled WGS sequence"/>
</dbReference>
<evidence type="ECO:0000256" key="4">
    <source>
        <dbReference type="ARBA" id="ARBA00022679"/>
    </source>
</evidence>
<keyword evidence="7 8" id="KW-0472">Membrane</keyword>
<dbReference type="InterPro" id="IPR039528">
    <property type="entry name" value="DPM1-like"/>
</dbReference>
<dbReference type="GO" id="GO:0006488">
    <property type="term" value="P:dolichol-linked oligosaccharide biosynthetic process"/>
    <property type="evidence" value="ECO:0007669"/>
    <property type="project" value="TreeGrafter"/>
</dbReference>
<feature type="domain" description="Glycosyltransferase 2-like" evidence="9">
    <location>
        <begin position="21"/>
        <end position="185"/>
    </location>
</feature>
<keyword evidence="5 8" id="KW-0812">Transmembrane</keyword>
<evidence type="ECO:0000256" key="7">
    <source>
        <dbReference type="ARBA" id="ARBA00023136"/>
    </source>
</evidence>
<feature type="domain" description="GtrA/DPMS transmembrane" evidence="10">
    <location>
        <begin position="253"/>
        <end position="368"/>
    </location>
</feature>
<gene>
    <name evidence="11" type="ORF">FB391_2831</name>
</gene>
<comment type="caution">
    <text evidence="11">The sequence shown here is derived from an EMBL/GenBank/DDBJ whole genome shotgun (WGS) entry which is preliminary data.</text>
</comment>
<feature type="transmembrane region" description="Helical" evidence="8">
    <location>
        <begin position="252"/>
        <end position="272"/>
    </location>
</feature>
<evidence type="ECO:0000259" key="10">
    <source>
        <dbReference type="Pfam" id="PF04138"/>
    </source>
</evidence>
<comment type="subcellular location">
    <subcellularLocation>
        <location evidence="1">Membrane</location>
        <topology evidence="1">Multi-pass membrane protein</topology>
    </subcellularLocation>
</comment>
<dbReference type="Pfam" id="PF00535">
    <property type="entry name" value="Glycos_transf_2"/>
    <property type="match status" value="1"/>
</dbReference>
<dbReference type="CDD" id="cd06442">
    <property type="entry name" value="DPM1_like"/>
    <property type="match status" value="1"/>
</dbReference>
<sequence length="397" mass="43221">MRRWFSRHWGGAAGGTAIDLSIIVPTYNEAPNVAELVRRVTDAVQSRQTEIVFVDDSTDDTPDVIREVAETAGVSVRLIHRDEKTGGLGGAVVEGLRQAQSDLCLVMDGDLQHPPEKIPDVLERFERGDVDVVVASRYVGGGTAHGLADRTRVLVSKASTALTKAMFPVKLRDVTDPMTGFFLIDRRTVDLQTLKPRGFKILLEILARKPFRVAEVPFDFADRHAGESKASLGQGMHFVAQLTALRFGKMSLFALVGGLGAVANVFIVWALTQLGVDYLVAAIVAAEVTIIGNFLLIEHFVFQDMRGAASGVWIRFAKSFAFNNAEAVVRIPVVALMVSSGHVSAVVATAITLVVAFFVRFVFHSLVVYAPKRTGKHSVAREVLEEMDEQALQPGEL</sequence>
<proteinExistence type="inferred from homology"/>
<evidence type="ECO:0000256" key="3">
    <source>
        <dbReference type="ARBA" id="ARBA00022676"/>
    </source>
</evidence>
<feature type="transmembrane region" description="Helical" evidence="8">
    <location>
        <begin position="345"/>
        <end position="363"/>
    </location>
</feature>
<dbReference type="SUPFAM" id="SSF53448">
    <property type="entry name" value="Nucleotide-diphospho-sugar transferases"/>
    <property type="match status" value="1"/>
</dbReference>
<dbReference type="GO" id="GO:0035269">
    <property type="term" value="P:protein O-linked glycosylation via mannose"/>
    <property type="evidence" value="ECO:0007669"/>
    <property type="project" value="TreeGrafter"/>
</dbReference>
<evidence type="ECO:0000256" key="2">
    <source>
        <dbReference type="ARBA" id="ARBA00006739"/>
    </source>
</evidence>
<dbReference type="AlphaFoldDB" id="A0A543ERV8"/>
<dbReference type="EMBL" id="VFPE01000004">
    <property type="protein sequence ID" value="TQM24318.1"/>
    <property type="molecule type" value="Genomic_DNA"/>
</dbReference>
<dbReference type="GO" id="GO:0016020">
    <property type="term" value="C:membrane"/>
    <property type="evidence" value="ECO:0007669"/>
    <property type="project" value="UniProtKB-SubCell"/>
</dbReference>
<dbReference type="Pfam" id="PF04138">
    <property type="entry name" value="GtrA_DPMS_TM"/>
    <property type="match status" value="1"/>
</dbReference>
<dbReference type="Gene3D" id="3.90.550.10">
    <property type="entry name" value="Spore Coat Polysaccharide Biosynthesis Protein SpsA, Chain A"/>
    <property type="match status" value="1"/>
</dbReference>
<evidence type="ECO:0000256" key="5">
    <source>
        <dbReference type="ARBA" id="ARBA00022692"/>
    </source>
</evidence>
<keyword evidence="3 11" id="KW-0328">Glycosyltransferase</keyword>
<accession>A0A543ERV8</accession>
<dbReference type="InterPro" id="IPR007267">
    <property type="entry name" value="GtrA_DPMS_TM"/>
</dbReference>
<dbReference type="GO" id="GO:0004582">
    <property type="term" value="F:dolichyl-phosphate beta-D-mannosyltransferase activity"/>
    <property type="evidence" value="ECO:0007669"/>
    <property type="project" value="InterPro"/>
</dbReference>
<evidence type="ECO:0000256" key="8">
    <source>
        <dbReference type="SAM" id="Phobius"/>
    </source>
</evidence>
<dbReference type="PANTHER" id="PTHR43398:SF1">
    <property type="entry name" value="DOLICHOL-PHOSPHATE MANNOSYLTRANSFERASE SUBUNIT 1"/>
    <property type="match status" value="1"/>
</dbReference>
<evidence type="ECO:0000259" key="9">
    <source>
        <dbReference type="Pfam" id="PF00535"/>
    </source>
</evidence>
<dbReference type="PANTHER" id="PTHR43398">
    <property type="entry name" value="DOLICHOL-PHOSPHATE MANNOSYLTRANSFERASE SUBUNIT 1"/>
    <property type="match status" value="1"/>
</dbReference>
<name>A0A543ERV8_9MICO</name>
<keyword evidence="12" id="KW-1185">Reference proteome</keyword>
<evidence type="ECO:0000313" key="11">
    <source>
        <dbReference type="EMBL" id="TQM24318.1"/>
    </source>
</evidence>
<dbReference type="InterPro" id="IPR001173">
    <property type="entry name" value="Glyco_trans_2-like"/>
</dbReference>
<feature type="transmembrane region" description="Helical" evidence="8">
    <location>
        <begin position="278"/>
        <end position="301"/>
    </location>
</feature>
<keyword evidence="6 8" id="KW-1133">Transmembrane helix</keyword>
<protein>
    <submittedName>
        <fullName evidence="11">Dolichol-phosphate mannosyltransferase</fullName>
    </submittedName>
</protein>
<evidence type="ECO:0000256" key="6">
    <source>
        <dbReference type="ARBA" id="ARBA00022989"/>
    </source>
</evidence>
<evidence type="ECO:0000256" key="1">
    <source>
        <dbReference type="ARBA" id="ARBA00004141"/>
    </source>
</evidence>
<dbReference type="GO" id="GO:0000271">
    <property type="term" value="P:polysaccharide biosynthetic process"/>
    <property type="evidence" value="ECO:0007669"/>
    <property type="project" value="InterPro"/>
</dbReference>